<dbReference type="Proteomes" id="UP000199361">
    <property type="component" value="Unassembled WGS sequence"/>
</dbReference>
<keyword evidence="3" id="KW-1185">Reference proteome</keyword>
<sequence>MGKGNRIRRQRRRLEQHEPARTPPRTGAEDVTSSSAEFLTRLDAYLSEKPGEQPGSHDCGEGGAPAAAAMPEVLAALADGRELRTRDLAAAVLAGRGCTCDVRPEFSQALLDLLKGDGRVRGTLRRPSYWWRAEPEALS</sequence>
<protein>
    <submittedName>
        <fullName evidence="2">Uncharacterized protein</fullName>
    </submittedName>
</protein>
<name>A0A1I0KHN2_9ACTN</name>
<dbReference type="RefSeq" id="WP_143082392.1">
    <property type="nucleotide sequence ID" value="NZ_FOHX01000008.1"/>
</dbReference>
<dbReference type="OrthoDB" id="9837551at2"/>
<feature type="compositionally biased region" description="Basic residues" evidence="1">
    <location>
        <begin position="1"/>
        <end position="12"/>
    </location>
</feature>
<gene>
    <name evidence="2" type="ORF">SAMN05421811_10864</name>
</gene>
<organism evidence="2 3">
    <name type="scientific">Nonomuraea wenchangensis</name>
    <dbReference type="NCBI Taxonomy" id="568860"/>
    <lineage>
        <taxon>Bacteria</taxon>
        <taxon>Bacillati</taxon>
        <taxon>Actinomycetota</taxon>
        <taxon>Actinomycetes</taxon>
        <taxon>Streptosporangiales</taxon>
        <taxon>Streptosporangiaceae</taxon>
        <taxon>Nonomuraea</taxon>
    </lineage>
</organism>
<proteinExistence type="predicted"/>
<dbReference type="EMBL" id="FOHX01000008">
    <property type="protein sequence ID" value="SEU24271.1"/>
    <property type="molecule type" value="Genomic_DNA"/>
</dbReference>
<accession>A0A1I0KHN2</accession>
<evidence type="ECO:0000256" key="1">
    <source>
        <dbReference type="SAM" id="MobiDB-lite"/>
    </source>
</evidence>
<feature type="region of interest" description="Disordered" evidence="1">
    <location>
        <begin position="1"/>
        <end position="35"/>
    </location>
</feature>
<evidence type="ECO:0000313" key="2">
    <source>
        <dbReference type="EMBL" id="SEU24271.1"/>
    </source>
</evidence>
<reference evidence="2 3" key="1">
    <citation type="submission" date="2016-10" db="EMBL/GenBank/DDBJ databases">
        <authorList>
            <person name="de Groot N.N."/>
        </authorList>
    </citation>
    <scope>NUCLEOTIDE SEQUENCE [LARGE SCALE GENOMIC DNA]</scope>
    <source>
        <strain evidence="2 3">CGMCC 4.5598</strain>
    </source>
</reference>
<dbReference type="AlphaFoldDB" id="A0A1I0KHN2"/>
<evidence type="ECO:0000313" key="3">
    <source>
        <dbReference type="Proteomes" id="UP000199361"/>
    </source>
</evidence>